<gene>
    <name evidence="1" type="ORF">NRP21_21645</name>
</gene>
<dbReference type="InterPro" id="IPR014955">
    <property type="entry name" value="DUF1826"/>
</dbReference>
<dbReference type="EMBL" id="JANJOU010000023">
    <property type="protein sequence ID" value="MCR0984667.1"/>
    <property type="molecule type" value="Genomic_DNA"/>
</dbReference>
<sequence>MSFLVESFAAGGLEAVAAGEPTVLFRALSPGMRLAIWQRRPSRRFSGPLVRLAAAGPFRAVAEDDPEAAVDRVLAALPVAVPEVMERDLRMLAGLFAVITARPRVRVRLDAVEGVPCPRWHADAVPLRLLCTYCGAGTEWLAGDGRGAVPNGISAPCVAVLKGRGFPGEPDGGCLHRSPARAGRRLVLCIDVPGHFPGEG</sequence>
<keyword evidence="2" id="KW-1185">Reference proteome</keyword>
<comment type="caution">
    <text evidence="1">The sequence shown here is derived from an EMBL/GenBank/DDBJ whole genome shotgun (WGS) entry which is preliminary data.</text>
</comment>
<evidence type="ECO:0000313" key="1">
    <source>
        <dbReference type="EMBL" id="MCR0984667.1"/>
    </source>
</evidence>
<reference evidence="1 2" key="1">
    <citation type="submission" date="2022-06" db="EMBL/GenBank/DDBJ databases">
        <title>Roseomonas CN29.</title>
        <authorList>
            <person name="Cheng Y."/>
            <person name="He X."/>
        </authorList>
    </citation>
    <scope>NUCLEOTIDE SEQUENCE [LARGE SCALE GENOMIC DNA]</scope>
    <source>
        <strain evidence="1 2">CN29</strain>
    </source>
</reference>
<protein>
    <submittedName>
        <fullName evidence="1">DUF1826 domain-containing protein</fullName>
    </submittedName>
</protein>
<evidence type="ECO:0000313" key="2">
    <source>
        <dbReference type="Proteomes" id="UP001524642"/>
    </source>
</evidence>
<dbReference type="Proteomes" id="UP001524642">
    <property type="component" value="Unassembled WGS sequence"/>
</dbReference>
<organism evidence="1 2">
    <name type="scientific">Roseomonas populi</name>
    <dbReference type="NCBI Taxonomy" id="3121582"/>
    <lineage>
        <taxon>Bacteria</taxon>
        <taxon>Pseudomonadati</taxon>
        <taxon>Pseudomonadota</taxon>
        <taxon>Alphaproteobacteria</taxon>
        <taxon>Acetobacterales</taxon>
        <taxon>Roseomonadaceae</taxon>
        <taxon>Roseomonas</taxon>
    </lineage>
</organism>
<dbReference type="Pfam" id="PF08856">
    <property type="entry name" value="DUF1826"/>
    <property type="match status" value="1"/>
</dbReference>
<name>A0ABT1X989_9PROT</name>
<proteinExistence type="predicted"/>
<accession>A0ABT1X989</accession>
<dbReference type="RefSeq" id="WP_257718322.1">
    <property type="nucleotide sequence ID" value="NZ_JANJOU010000023.1"/>
</dbReference>